<reference evidence="1 2" key="1">
    <citation type="journal article" date="2010" name="Cell">
        <title>The genome of Naegleria gruberi illuminates early eukaryotic versatility.</title>
        <authorList>
            <person name="Fritz-Laylin L.K."/>
            <person name="Prochnik S.E."/>
            <person name="Ginger M.L."/>
            <person name="Dacks J.B."/>
            <person name="Carpenter M.L."/>
            <person name="Field M.C."/>
            <person name="Kuo A."/>
            <person name="Paredez A."/>
            <person name="Chapman J."/>
            <person name="Pham J."/>
            <person name="Shu S."/>
            <person name="Neupane R."/>
            <person name="Cipriano M."/>
            <person name="Mancuso J."/>
            <person name="Tu H."/>
            <person name="Salamov A."/>
            <person name="Lindquist E."/>
            <person name="Shapiro H."/>
            <person name="Lucas S."/>
            <person name="Grigoriev I.V."/>
            <person name="Cande W.Z."/>
            <person name="Fulton C."/>
            <person name="Rokhsar D.S."/>
            <person name="Dawson S.C."/>
        </authorList>
    </citation>
    <scope>NUCLEOTIDE SEQUENCE [LARGE SCALE GENOMIC DNA]</scope>
    <source>
        <strain evidence="1 2">NEG-M</strain>
    </source>
</reference>
<dbReference type="RefSeq" id="XP_002674614.1">
    <property type="nucleotide sequence ID" value="XM_002674568.1"/>
</dbReference>
<name>D2VMQ1_NAEGR</name>
<gene>
    <name evidence="1" type="ORF">NAEGRDRAFT_70218</name>
</gene>
<dbReference type="AlphaFoldDB" id="D2VMQ1"/>
<keyword evidence="2" id="KW-1185">Reference proteome</keyword>
<dbReference type="InParanoid" id="D2VMQ1"/>
<accession>D2VMQ1</accession>
<dbReference type="EMBL" id="GG738883">
    <property type="protein sequence ID" value="EFC41870.1"/>
    <property type="molecule type" value="Genomic_DNA"/>
</dbReference>
<dbReference type="Proteomes" id="UP000006671">
    <property type="component" value="Unassembled WGS sequence"/>
</dbReference>
<dbReference type="GeneID" id="8855085"/>
<sequence>MVQTTDFKDQWTCSCGVTNATQDIRTVKSDGRIYRICQSCSCTTDVYIPAHTQVLSYKNISKCCSSGCNCTNYQAVRGIECHCGHLGSYHMSNNVPDKTVQVNDRVKKSELKESGLSFDVNSVDDL</sequence>
<proteinExistence type="predicted"/>
<organism evidence="2">
    <name type="scientific">Naegleria gruberi</name>
    <name type="common">Amoeba</name>
    <dbReference type="NCBI Taxonomy" id="5762"/>
    <lineage>
        <taxon>Eukaryota</taxon>
        <taxon>Discoba</taxon>
        <taxon>Heterolobosea</taxon>
        <taxon>Tetramitia</taxon>
        <taxon>Eutetramitia</taxon>
        <taxon>Vahlkampfiidae</taxon>
        <taxon>Naegleria</taxon>
    </lineage>
</organism>
<evidence type="ECO:0000313" key="1">
    <source>
        <dbReference type="EMBL" id="EFC41870.1"/>
    </source>
</evidence>
<protein>
    <submittedName>
        <fullName evidence="1">Predicted protein</fullName>
    </submittedName>
</protein>
<dbReference type="OMA" id="KNISKCC"/>
<evidence type="ECO:0000313" key="2">
    <source>
        <dbReference type="Proteomes" id="UP000006671"/>
    </source>
</evidence>
<dbReference type="VEuPathDB" id="AmoebaDB:NAEGRDRAFT_70218"/>
<dbReference type="KEGG" id="ngr:NAEGRDRAFT_70218"/>
<dbReference type="OrthoDB" id="10461585at2759"/>